<gene>
    <name evidence="1" type="ORF">LTRI10_LOCUS15430</name>
</gene>
<evidence type="ECO:0000313" key="2">
    <source>
        <dbReference type="Proteomes" id="UP001497516"/>
    </source>
</evidence>
<sequence>MPSEENKVVMIATNAALEYVYNKVFANSCQHGAPFSRGALKRHENFDGSGWAFPWQKLQNESYPIEIHSRVWFDW</sequence>
<organism evidence="1 2">
    <name type="scientific">Linum trigynum</name>
    <dbReference type="NCBI Taxonomy" id="586398"/>
    <lineage>
        <taxon>Eukaryota</taxon>
        <taxon>Viridiplantae</taxon>
        <taxon>Streptophyta</taxon>
        <taxon>Embryophyta</taxon>
        <taxon>Tracheophyta</taxon>
        <taxon>Spermatophyta</taxon>
        <taxon>Magnoliopsida</taxon>
        <taxon>eudicotyledons</taxon>
        <taxon>Gunneridae</taxon>
        <taxon>Pentapetalae</taxon>
        <taxon>rosids</taxon>
        <taxon>fabids</taxon>
        <taxon>Malpighiales</taxon>
        <taxon>Linaceae</taxon>
        <taxon>Linum</taxon>
    </lineage>
</organism>
<protein>
    <submittedName>
        <fullName evidence="1">Uncharacterized protein</fullName>
    </submittedName>
</protein>
<evidence type="ECO:0000313" key="1">
    <source>
        <dbReference type="EMBL" id="CAL1373507.1"/>
    </source>
</evidence>
<accession>A0AAV2DJR0</accession>
<name>A0AAV2DJR0_9ROSI</name>
<reference evidence="1 2" key="1">
    <citation type="submission" date="2024-04" db="EMBL/GenBank/DDBJ databases">
        <authorList>
            <person name="Fracassetti M."/>
        </authorList>
    </citation>
    <scope>NUCLEOTIDE SEQUENCE [LARGE SCALE GENOMIC DNA]</scope>
</reference>
<proteinExistence type="predicted"/>
<dbReference type="AlphaFoldDB" id="A0AAV2DJR0"/>
<keyword evidence="2" id="KW-1185">Reference proteome</keyword>
<dbReference type="EMBL" id="OZ034816">
    <property type="protein sequence ID" value="CAL1373507.1"/>
    <property type="molecule type" value="Genomic_DNA"/>
</dbReference>
<dbReference type="Proteomes" id="UP001497516">
    <property type="component" value="Chromosome 3"/>
</dbReference>